<dbReference type="EMBL" id="JAAGMS010000256">
    <property type="protein sequence ID" value="NEC00867.1"/>
    <property type="molecule type" value="Genomic_DNA"/>
</dbReference>
<dbReference type="EMBL" id="JAAGMK010000758">
    <property type="protein sequence ID" value="NEB87659.1"/>
    <property type="molecule type" value="Genomic_DNA"/>
</dbReference>
<evidence type="ECO:0000256" key="3">
    <source>
        <dbReference type="ARBA" id="ARBA00023002"/>
    </source>
</evidence>
<protein>
    <recommendedName>
        <fullName evidence="7 8">2,3-dihydro-2,3-dihydroxybenzoate dehydrogenase</fullName>
        <ecNumber evidence="6 8">1.3.1.28</ecNumber>
    </recommendedName>
</protein>
<dbReference type="AlphaFoldDB" id="A0A6G3SXM6"/>
<gene>
    <name evidence="10" type="ORF">G3I43_26330</name>
    <name evidence="11" type="ORF">G3I58_23205</name>
</gene>
<dbReference type="PANTHER" id="PTHR42760">
    <property type="entry name" value="SHORT-CHAIN DEHYDROGENASES/REDUCTASES FAMILY MEMBER"/>
    <property type="match status" value="1"/>
</dbReference>
<dbReference type="PROSITE" id="PS00061">
    <property type="entry name" value="ADH_SHORT"/>
    <property type="match status" value="1"/>
</dbReference>
<name>A0A6G3SXM6_STRAQ</name>
<evidence type="ECO:0000256" key="7">
    <source>
        <dbReference type="ARBA" id="ARBA00067530"/>
    </source>
</evidence>
<dbReference type="PANTHER" id="PTHR42760:SF115">
    <property type="entry name" value="3-OXOACYL-[ACYL-CARRIER-PROTEIN] REDUCTASE FABG"/>
    <property type="match status" value="1"/>
</dbReference>
<dbReference type="RefSeq" id="WP_047175094.1">
    <property type="nucleotide sequence ID" value="NZ_JAAGLK010000127.1"/>
</dbReference>
<dbReference type="GO" id="GO:0019290">
    <property type="term" value="P:siderophore biosynthetic process"/>
    <property type="evidence" value="ECO:0007669"/>
    <property type="project" value="InterPro"/>
</dbReference>
<evidence type="ECO:0000313" key="11">
    <source>
        <dbReference type="EMBL" id="NEC00867.1"/>
    </source>
</evidence>
<proteinExistence type="inferred from homology"/>
<comment type="caution">
    <text evidence="10">The sequence shown here is derived from an EMBL/GenBank/DDBJ whole genome shotgun (WGS) entry which is preliminary data.</text>
</comment>
<evidence type="ECO:0000256" key="8">
    <source>
        <dbReference type="NCBIfam" id="TIGR04316"/>
    </source>
</evidence>
<evidence type="ECO:0000256" key="9">
    <source>
        <dbReference type="RuleBase" id="RU000363"/>
    </source>
</evidence>
<evidence type="ECO:0000313" key="12">
    <source>
        <dbReference type="Proteomes" id="UP000470951"/>
    </source>
</evidence>
<dbReference type="Gene3D" id="3.40.50.720">
    <property type="entry name" value="NAD(P)-binding Rossmann-like Domain"/>
    <property type="match status" value="1"/>
</dbReference>
<comment type="pathway">
    <text evidence="1">Siderophore biosynthesis.</text>
</comment>
<dbReference type="Pfam" id="PF00106">
    <property type="entry name" value="adh_short"/>
    <property type="match status" value="1"/>
</dbReference>
<comment type="similarity">
    <text evidence="2 9">Belongs to the short-chain dehydrogenases/reductases (SDR) family.</text>
</comment>
<comment type="catalytic activity">
    <reaction evidence="5">
        <text>(2S,3S)-2,3-dihydroxy-2,3-dihydrobenzoate + NAD(+) = 2,3-dihydroxybenzoate + NADH + H(+)</text>
        <dbReference type="Rhea" id="RHEA:23824"/>
        <dbReference type="ChEBI" id="CHEBI:15378"/>
        <dbReference type="ChEBI" id="CHEBI:36654"/>
        <dbReference type="ChEBI" id="CHEBI:57540"/>
        <dbReference type="ChEBI" id="CHEBI:57945"/>
        <dbReference type="ChEBI" id="CHEBI:58764"/>
        <dbReference type="EC" id="1.3.1.28"/>
    </reaction>
</comment>
<keyword evidence="4" id="KW-0520">NAD</keyword>
<dbReference type="PRINTS" id="PR00080">
    <property type="entry name" value="SDRFAMILY"/>
</dbReference>
<dbReference type="InterPro" id="IPR036291">
    <property type="entry name" value="NAD(P)-bd_dom_sf"/>
</dbReference>
<dbReference type="PRINTS" id="PR00081">
    <property type="entry name" value="GDHRDH"/>
</dbReference>
<dbReference type="SUPFAM" id="SSF51735">
    <property type="entry name" value="NAD(P)-binding Rossmann-fold domains"/>
    <property type="match status" value="1"/>
</dbReference>
<dbReference type="GO" id="GO:0016616">
    <property type="term" value="F:oxidoreductase activity, acting on the CH-OH group of donors, NAD or NADP as acceptor"/>
    <property type="evidence" value="ECO:0007669"/>
    <property type="project" value="TreeGrafter"/>
</dbReference>
<keyword evidence="3 10" id="KW-0560">Oxidoreductase</keyword>
<organism evidence="10">
    <name type="scientific">Streptomyces anulatus</name>
    <name type="common">Streptomyces chrysomallus</name>
    <dbReference type="NCBI Taxonomy" id="1892"/>
    <lineage>
        <taxon>Bacteria</taxon>
        <taxon>Bacillati</taxon>
        <taxon>Actinomycetota</taxon>
        <taxon>Actinomycetes</taxon>
        <taxon>Kitasatosporales</taxon>
        <taxon>Streptomycetaceae</taxon>
        <taxon>Streptomyces</taxon>
    </lineage>
</organism>
<evidence type="ECO:0000313" key="10">
    <source>
        <dbReference type="EMBL" id="NEB87659.1"/>
    </source>
</evidence>
<evidence type="ECO:0000256" key="5">
    <source>
        <dbReference type="ARBA" id="ARBA00052874"/>
    </source>
</evidence>
<dbReference type="NCBIfam" id="TIGR04316">
    <property type="entry name" value="dhbA_paeA"/>
    <property type="match status" value="1"/>
</dbReference>
<evidence type="ECO:0000256" key="4">
    <source>
        <dbReference type="ARBA" id="ARBA00023027"/>
    </source>
</evidence>
<dbReference type="InterPro" id="IPR020904">
    <property type="entry name" value="Sc_DH/Rdtase_CS"/>
</dbReference>
<accession>A0A6G3SXM6</accession>
<reference evidence="10 12" key="1">
    <citation type="submission" date="2020-01" db="EMBL/GenBank/DDBJ databases">
        <title>Insect and environment-associated Actinomycetes.</title>
        <authorList>
            <person name="Currrie C."/>
            <person name="Chevrette M."/>
            <person name="Carlson C."/>
            <person name="Stubbendieck R."/>
            <person name="Wendt-Pienkowski E."/>
        </authorList>
    </citation>
    <scope>NUCLEOTIDE SEQUENCE</scope>
    <source>
        <strain evidence="10">SID505</strain>
        <strain evidence="11 12">SID7903</strain>
    </source>
</reference>
<dbReference type="Proteomes" id="UP000470951">
    <property type="component" value="Unassembled WGS sequence"/>
</dbReference>
<dbReference type="FunFam" id="3.40.50.720:FF:000160">
    <property type="entry name" value="2,3-dihydro-2,3-dihydroxybenzoate dehydrogenase"/>
    <property type="match status" value="1"/>
</dbReference>
<dbReference type="InterPro" id="IPR003560">
    <property type="entry name" value="DHB_DH"/>
</dbReference>
<evidence type="ECO:0000256" key="2">
    <source>
        <dbReference type="ARBA" id="ARBA00006484"/>
    </source>
</evidence>
<dbReference type="GO" id="GO:0008667">
    <property type="term" value="F:2,3-dihydro-2,3-dihydroxybenzoate dehydrogenase activity"/>
    <property type="evidence" value="ECO:0007669"/>
    <property type="project" value="UniProtKB-UniRule"/>
</dbReference>
<evidence type="ECO:0000256" key="6">
    <source>
        <dbReference type="ARBA" id="ARBA00066334"/>
    </source>
</evidence>
<dbReference type="NCBIfam" id="NF006074">
    <property type="entry name" value="PRK08220.1"/>
    <property type="match status" value="1"/>
</dbReference>
<evidence type="ECO:0000256" key="1">
    <source>
        <dbReference type="ARBA" id="ARBA00004924"/>
    </source>
</evidence>
<dbReference type="EC" id="1.3.1.28" evidence="6 8"/>
<sequence length="276" mass="28511">MPEHIPGRSGEFTGRTALVTGAGQGIGMAVADLLATLGARVATTDRTLPGVEAAAARWTLAQEKLPDGERSGGSLTPYVMDVTDRSSVEDTVARVERQLGPVDVLVNVAGILRTAPAAVLSARDWADTFAVNATGVFHVSQAVAPLMAARGSGSVVTVGSNAAGIPRTGMAAYAASKAAATMFTKCLGLELARSGVRCNVVAPGSTDTPMQRALWNGPDAEQRVIDGDPSTYRTGIPLGRIANPADIAETVAFLASDRARHITMQELYVDGGATLR</sequence>
<dbReference type="InterPro" id="IPR002347">
    <property type="entry name" value="SDR_fam"/>
</dbReference>